<reference evidence="2 3" key="1">
    <citation type="submission" date="2014-03" db="EMBL/GenBank/DDBJ databases">
        <title>Draft genome of the hookworm Oesophagostomum dentatum.</title>
        <authorList>
            <person name="Mitreva M."/>
        </authorList>
    </citation>
    <scope>NUCLEOTIDE SEQUENCE [LARGE SCALE GENOMIC DNA]</scope>
    <source>
        <strain evidence="2 3">OD-Hann</strain>
    </source>
</reference>
<evidence type="ECO:0000256" key="1">
    <source>
        <dbReference type="SAM" id="MobiDB-lite"/>
    </source>
</evidence>
<evidence type="ECO:0000313" key="3">
    <source>
        <dbReference type="Proteomes" id="UP000053660"/>
    </source>
</evidence>
<keyword evidence="3" id="KW-1185">Reference proteome</keyword>
<evidence type="ECO:0000313" key="2">
    <source>
        <dbReference type="EMBL" id="KHJ90030.1"/>
    </source>
</evidence>
<organism evidence="2 3">
    <name type="scientific">Oesophagostomum dentatum</name>
    <name type="common">Nodular worm</name>
    <dbReference type="NCBI Taxonomy" id="61180"/>
    <lineage>
        <taxon>Eukaryota</taxon>
        <taxon>Metazoa</taxon>
        <taxon>Ecdysozoa</taxon>
        <taxon>Nematoda</taxon>
        <taxon>Chromadorea</taxon>
        <taxon>Rhabditida</taxon>
        <taxon>Rhabditina</taxon>
        <taxon>Rhabditomorpha</taxon>
        <taxon>Strongyloidea</taxon>
        <taxon>Strongylidae</taxon>
        <taxon>Oesophagostomum</taxon>
    </lineage>
</organism>
<dbReference type="AlphaFoldDB" id="A0A0B1T3R1"/>
<dbReference type="Proteomes" id="UP000053660">
    <property type="component" value="Unassembled WGS sequence"/>
</dbReference>
<dbReference type="EMBL" id="KN553467">
    <property type="protein sequence ID" value="KHJ90030.1"/>
    <property type="molecule type" value="Genomic_DNA"/>
</dbReference>
<gene>
    <name evidence="2" type="ORF">OESDEN_10134</name>
</gene>
<feature type="region of interest" description="Disordered" evidence="1">
    <location>
        <begin position="400"/>
        <end position="420"/>
    </location>
</feature>
<proteinExistence type="predicted"/>
<sequence>MGIYFIGFRHIQWNKAFSEVWLLGRAVLPGHENGSERAGSSPSIAVFEIQPARFKALLQLDKNLFQNVYSAGLEDDVLVTFNTSPHSCTLYNFDEIYREHCTRVYDPVPKNDESEPVAFNVDLNKKPKKLVDIKGAFSGVYFGGCCKVVLCEPQTLRENYVLREISTNETPFLHDMHLLGPQQGVALTIDCSTMSLCKDDSSNFLRFEGIHLACYEVSSMISDPRRSEVRVRWKTALLPIRRSATDGQWITGPTYRNSVNTRYGRTSRAVICEKAMDNVPVRVIKSTYDGGADLIHLLTLYDVANVDGCTTAGAEPDPEWITVVISIRGVSGEIYKITPIRKIDYDALKRVELDGEDEILILTCYDGKNTIAEMYCLREEDAKNWPEELSKADSLSSYQSTALSHKQRRKRRTASVVGNI</sequence>
<dbReference type="OrthoDB" id="5863097at2759"/>
<accession>A0A0B1T3R1</accession>
<protein>
    <submittedName>
        <fullName evidence="2">Uncharacterized protein</fullName>
    </submittedName>
</protein>
<name>A0A0B1T3R1_OESDE</name>